<protein>
    <submittedName>
        <fullName evidence="1">Uncharacterized protein</fullName>
    </submittedName>
</protein>
<evidence type="ECO:0000313" key="2">
    <source>
        <dbReference type="Proteomes" id="UP001176806"/>
    </source>
</evidence>
<comment type="caution">
    <text evidence="1">The sequence shown here is derived from an EMBL/GenBank/DDBJ whole genome shotgun (WGS) entry which is preliminary data.</text>
</comment>
<evidence type="ECO:0000313" key="1">
    <source>
        <dbReference type="EMBL" id="MDO5975997.1"/>
    </source>
</evidence>
<reference evidence="1" key="1">
    <citation type="submission" date="2023-07" db="EMBL/GenBank/DDBJ databases">
        <title>Two novel species in the genus Flavivirga.</title>
        <authorList>
            <person name="Kwon K."/>
        </authorList>
    </citation>
    <scope>NUCLEOTIDE SEQUENCE</scope>
    <source>
        <strain evidence="1">KACC 14158</strain>
    </source>
</reference>
<dbReference type="RefSeq" id="WP_303303241.1">
    <property type="nucleotide sequence ID" value="NZ_BAABDA010000054.1"/>
</dbReference>
<sequence>MKDYEMHKLIVDNLISRYGDLKKMKTNNDALNTNVFLNIADFNSNNRFDFLDNELPILDCKCKNGNYILATTQSLYSLFEGKKYSMKYKEFLNSDKSYFSSNKEIAEGKTKVFKYNLKSGEVFFYEIDSFYPADIVHNQLVLSMRFNKYGNSGNGTD</sequence>
<organism evidence="1 2">
    <name type="scientific">Flavivirga jejuensis</name>
    <dbReference type="NCBI Taxonomy" id="870487"/>
    <lineage>
        <taxon>Bacteria</taxon>
        <taxon>Pseudomonadati</taxon>
        <taxon>Bacteroidota</taxon>
        <taxon>Flavobacteriia</taxon>
        <taxon>Flavobacteriales</taxon>
        <taxon>Flavobacteriaceae</taxon>
        <taxon>Flavivirga</taxon>
    </lineage>
</organism>
<dbReference type="EMBL" id="JAUOEL010000006">
    <property type="protein sequence ID" value="MDO5975997.1"/>
    <property type="molecule type" value="Genomic_DNA"/>
</dbReference>
<dbReference type="Proteomes" id="UP001176806">
    <property type="component" value="Unassembled WGS sequence"/>
</dbReference>
<accession>A0ABT8WS22</accession>
<gene>
    <name evidence="1" type="ORF">Q4Q40_17500</name>
</gene>
<keyword evidence="2" id="KW-1185">Reference proteome</keyword>
<proteinExistence type="predicted"/>
<name>A0ABT8WS22_9FLAO</name>